<dbReference type="Pfam" id="PF20250">
    <property type="entry name" value="FapA_N"/>
    <property type="match status" value="1"/>
</dbReference>
<gene>
    <name evidence="3" type="ORF">OBE_07201</name>
</gene>
<dbReference type="InterPro" id="IPR046866">
    <property type="entry name" value="FapA_N"/>
</dbReference>
<sequence length="168" mass="17964">EPQKIEAIVAGVAEGCRQAGCALVGGETAEMPGMYAEGEYDIAEEAVNGKDGSVKNLYSKTRNKINIKEDVQGNVNYKELNMIQSIHKGDVICQITPPTLSVNGVSVTGEPIKGKDGKPPHIPAGKNTVLSEDKTKLLADIDGEVVYEGTKFNVKNLLTINHDVDNSI</sequence>
<evidence type="ECO:0000313" key="3">
    <source>
        <dbReference type="EMBL" id="EKC63939.1"/>
    </source>
</evidence>
<dbReference type="PANTHER" id="PTHR38032">
    <property type="entry name" value="POLYMERASE-RELATED"/>
    <property type="match status" value="1"/>
</dbReference>
<dbReference type="InterPro" id="IPR036921">
    <property type="entry name" value="PurM-like_N_sf"/>
</dbReference>
<feature type="domain" description="PurM-like N-terminal" evidence="1">
    <location>
        <begin position="3"/>
        <end position="42"/>
    </location>
</feature>
<comment type="caution">
    <text evidence="3">The sequence shown here is derived from an EMBL/GenBank/DDBJ whole genome shotgun (WGS) entry which is preliminary data.</text>
</comment>
<dbReference type="PANTHER" id="PTHR38032:SF1">
    <property type="entry name" value="RNA-BINDING PROTEIN KHPB N-TERMINAL DOMAIN-CONTAINING PROTEIN"/>
    <property type="match status" value="1"/>
</dbReference>
<name>K1T8R6_9ZZZZ</name>
<organism evidence="3">
    <name type="scientific">human gut metagenome</name>
    <dbReference type="NCBI Taxonomy" id="408170"/>
    <lineage>
        <taxon>unclassified sequences</taxon>
        <taxon>metagenomes</taxon>
        <taxon>organismal metagenomes</taxon>
    </lineage>
</organism>
<dbReference type="Gene3D" id="3.30.1330.10">
    <property type="entry name" value="PurM-like, N-terminal domain"/>
    <property type="match status" value="1"/>
</dbReference>
<dbReference type="EMBL" id="AJWZ01004953">
    <property type="protein sequence ID" value="EKC63939.1"/>
    <property type="molecule type" value="Genomic_DNA"/>
</dbReference>
<feature type="non-terminal residue" evidence="3">
    <location>
        <position position="168"/>
    </location>
</feature>
<dbReference type="AlphaFoldDB" id="K1T8R6"/>
<dbReference type="InterPro" id="IPR016188">
    <property type="entry name" value="PurM-like_N"/>
</dbReference>
<evidence type="ECO:0000259" key="1">
    <source>
        <dbReference type="Pfam" id="PF00586"/>
    </source>
</evidence>
<reference evidence="3" key="1">
    <citation type="journal article" date="2013" name="Environ. Microbiol.">
        <title>Microbiota from the distal guts of lean and obese adolescents exhibit partial functional redundancy besides clear differences in community structure.</title>
        <authorList>
            <person name="Ferrer M."/>
            <person name="Ruiz A."/>
            <person name="Lanza F."/>
            <person name="Haange S.B."/>
            <person name="Oberbach A."/>
            <person name="Till H."/>
            <person name="Bargiela R."/>
            <person name="Campoy C."/>
            <person name="Segura M.T."/>
            <person name="Richter M."/>
            <person name="von Bergen M."/>
            <person name="Seifert J."/>
            <person name="Suarez A."/>
        </authorList>
    </citation>
    <scope>NUCLEOTIDE SEQUENCE</scope>
</reference>
<feature type="non-terminal residue" evidence="3">
    <location>
        <position position="1"/>
    </location>
</feature>
<dbReference type="Pfam" id="PF00586">
    <property type="entry name" value="AIRS"/>
    <property type="match status" value="1"/>
</dbReference>
<feature type="domain" description="Flagellar Assembly Protein A N-terminal region" evidence="2">
    <location>
        <begin position="44"/>
        <end position="149"/>
    </location>
</feature>
<dbReference type="SUPFAM" id="SSF55326">
    <property type="entry name" value="PurM N-terminal domain-like"/>
    <property type="match status" value="1"/>
</dbReference>
<evidence type="ECO:0000259" key="2">
    <source>
        <dbReference type="Pfam" id="PF20250"/>
    </source>
</evidence>
<proteinExistence type="predicted"/>
<dbReference type="InterPro" id="IPR005646">
    <property type="entry name" value="FapA"/>
</dbReference>
<accession>K1T8R6</accession>
<protein>
    <submittedName>
        <fullName evidence="3">Protein containing DUF342</fullName>
    </submittedName>
</protein>